<gene>
    <name evidence="1" type="ORF">UV61_C0004G0022</name>
</gene>
<sequence length="103" mass="11309">MAIRDETDPQRLAFLKFNQVLGEFQSGPGEEGCYFEAIGAMKGVIDLALELYKRGYVVNIVSMAQAFSSLMISLPDNQTPEALARIKEVLDGTNAILGKAKKR</sequence>
<dbReference type="EMBL" id="LCFD01000004">
    <property type="protein sequence ID" value="KKS87096.1"/>
    <property type="molecule type" value="Genomic_DNA"/>
</dbReference>
<evidence type="ECO:0000313" key="1">
    <source>
        <dbReference type="EMBL" id="KKS87096.1"/>
    </source>
</evidence>
<proteinExistence type="predicted"/>
<dbReference type="AlphaFoldDB" id="A0A0G1EVQ5"/>
<dbReference type="Proteomes" id="UP000034050">
    <property type="component" value="Unassembled WGS sequence"/>
</dbReference>
<dbReference type="STRING" id="1618446.UV61_C0004G0022"/>
<organism evidence="1 2">
    <name type="scientific">Candidatus Gottesmanbacteria bacterium GW2011_GWB1_43_11</name>
    <dbReference type="NCBI Taxonomy" id="1618446"/>
    <lineage>
        <taxon>Bacteria</taxon>
        <taxon>Candidatus Gottesmaniibacteriota</taxon>
    </lineage>
</organism>
<protein>
    <submittedName>
        <fullName evidence="1">Uncharacterized protein</fullName>
    </submittedName>
</protein>
<evidence type="ECO:0000313" key="2">
    <source>
        <dbReference type="Proteomes" id="UP000034050"/>
    </source>
</evidence>
<accession>A0A0G1EVQ5</accession>
<name>A0A0G1EVQ5_9BACT</name>
<reference evidence="1 2" key="1">
    <citation type="journal article" date="2015" name="Nature">
        <title>rRNA introns, odd ribosomes, and small enigmatic genomes across a large radiation of phyla.</title>
        <authorList>
            <person name="Brown C.T."/>
            <person name="Hug L.A."/>
            <person name="Thomas B.C."/>
            <person name="Sharon I."/>
            <person name="Castelle C.J."/>
            <person name="Singh A."/>
            <person name="Wilkins M.J."/>
            <person name="Williams K.H."/>
            <person name="Banfield J.F."/>
        </authorList>
    </citation>
    <scope>NUCLEOTIDE SEQUENCE [LARGE SCALE GENOMIC DNA]</scope>
</reference>
<comment type="caution">
    <text evidence="1">The sequence shown here is derived from an EMBL/GenBank/DDBJ whole genome shotgun (WGS) entry which is preliminary data.</text>
</comment>